<dbReference type="Proteomes" id="UP001314170">
    <property type="component" value="Unassembled WGS sequence"/>
</dbReference>
<evidence type="ECO:0000313" key="2">
    <source>
        <dbReference type="EMBL" id="CAK7348249.1"/>
    </source>
</evidence>
<dbReference type="EMBL" id="CAWUPB010001173">
    <property type="protein sequence ID" value="CAK7348249.1"/>
    <property type="molecule type" value="Genomic_DNA"/>
</dbReference>
<evidence type="ECO:0000256" key="1">
    <source>
        <dbReference type="SAM" id="MobiDB-lite"/>
    </source>
</evidence>
<name>A0AAV1S9W7_9ROSI</name>
<accession>A0AAV1S9W7</accession>
<reference evidence="2 3" key="1">
    <citation type="submission" date="2024-01" db="EMBL/GenBank/DDBJ databases">
        <authorList>
            <person name="Waweru B."/>
        </authorList>
    </citation>
    <scope>NUCLEOTIDE SEQUENCE [LARGE SCALE GENOMIC DNA]</scope>
</reference>
<keyword evidence="3" id="KW-1185">Reference proteome</keyword>
<comment type="caution">
    <text evidence="2">The sequence shown here is derived from an EMBL/GenBank/DDBJ whole genome shotgun (WGS) entry which is preliminary data.</text>
</comment>
<feature type="region of interest" description="Disordered" evidence="1">
    <location>
        <begin position="44"/>
        <end position="68"/>
    </location>
</feature>
<dbReference type="AlphaFoldDB" id="A0AAV1S9W7"/>
<gene>
    <name evidence="2" type="ORF">DCAF_LOCUS20944</name>
</gene>
<sequence length="101" mass="11382">MKCCLLRRRSSGLICGARPVRHQGNFWCWLPYDANAIKEKVDDDFDNNVPQQNNIDDEIADVDDSGDEANKDLNITEALRAQKNADEKNEQIFSYSSSSGS</sequence>
<protein>
    <submittedName>
        <fullName evidence="2">Uncharacterized protein</fullName>
    </submittedName>
</protein>
<proteinExistence type="predicted"/>
<feature type="compositionally biased region" description="Acidic residues" evidence="1">
    <location>
        <begin position="55"/>
        <end position="67"/>
    </location>
</feature>
<organism evidence="2 3">
    <name type="scientific">Dovyalis caffra</name>
    <dbReference type="NCBI Taxonomy" id="77055"/>
    <lineage>
        <taxon>Eukaryota</taxon>
        <taxon>Viridiplantae</taxon>
        <taxon>Streptophyta</taxon>
        <taxon>Embryophyta</taxon>
        <taxon>Tracheophyta</taxon>
        <taxon>Spermatophyta</taxon>
        <taxon>Magnoliopsida</taxon>
        <taxon>eudicotyledons</taxon>
        <taxon>Gunneridae</taxon>
        <taxon>Pentapetalae</taxon>
        <taxon>rosids</taxon>
        <taxon>fabids</taxon>
        <taxon>Malpighiales</taxon>
        <taxon>Salicaceae</taxon>
        <taxon>Flacourtieae</taxon>
        <taxon>Dovyalis</taxon>
    </lineage>
</organism>
<evidence type="ECO:0000313" key="3">
    <source>
        <dbReference type="Proteomes" id="UP001314170"/>
    </source>
</evidence>